<dbReference type="GeneID" id="41606834"/>
<dbReference type="SUPFAM" id="SSF52540">
    <property type="entry name" value="P-loop containing nucleoside triphosphate hydrolases"/>
    <property type="match status" value="1"/>
</dbReference>
<evidence type="ECO:0000259" key="1">
    <source>
        <dbReference type="Pfam" id="PF13175"/>
    </source>
</evidence>
<dbReference type="InterPro" id="IPR027417">
    <property type="entry name" value="P-loop_NTPase"/>
</dbReference>
<dbReference type="RefSeq" id="WP_148705697.1">
    <property type="nucleotide sequence ID" value="NZ_CP009507.1"/>
</dbReference>
<dbReference type="InterPro" id="IPR041685">
    <property type="entry name" value="AAA_GajA/Old/RecF-like"/>
</dbReference>
<dbReference type="Proteomes" id="UP000033092">
    <property type="component" value="Chromosome"/>
</dbReference>
<evidence type="ECO:0000313" key="2">
    <source>
        <dbReference type="EMBL" id="AKB33383.1"/>
    </source>
</evidence>
<accession>A0A0E3PFI9</accession>
<organism evidence="2 3">
    <name type="scientific">Methanosarcina siciliae HI350</name>
    <dbReference type="NCBI Taxonomy" id="1434119"/>
    <lineage>
        <taxon>Archaea</taxon>
        <taxon>Methanobacteriati</taxon>
        <taxon>Methanobacteriota</taxon>
        <taxon>Stenosarchaea group</taxon>
        <taxon>Methanomicrobia</taxon>
        <taxon>Methanosarcinales</taxon>
        <taxon>Methanosarcinaceae</taxon>
        <taxon>Methanosarcina</taxon>
    </lineage>
</organism>
<dbReference type="KEGG" id="msz:MSSIH_2693"/>
<dbReference type="Pfam" id="PF13175">
    <property type="entry name" value="AAA_15"/>
    <property type="match status" value="1"/>
</dbReference>
<dbReference type="PANTHER" id="PTHR43581:SF2">
    <property type="entry name" value="EXCINUCLEASE ATPASE SUBUNIT"/>
    <property type="match status" value="1"/>
</dbReference>
<proteinExistence type="predicted"/>
<feature type="domain" description="Endonuclease GajA/Old nuclease/RecF-like AAA" evidence="1">
    <location>
        <begin position="2"/>
        <end position="393"/>
    </location>
</feature>
<reference evidence="2 3" key="1">
    <citation type="submission" date="2014-07" db="EMBL/GenBank/DDBJ databases">
        <title>Methanogenic archaea and the global carbon cycle.</title>
        <authorList>
            <person name="Henriksen J.R."/>
            <person name="Luke J."/>
            <person name="Reinhart S."/>
            <person name="Benedict M.N."/>
            <person name="Youngblut N.D."/>
            <person name="Metcalf M.E."/>
            <person name="Whitaker R.J."/>
            <person name="Metcalf W.W."/>
        </authorList>
    </citation>
    <scope>NUCLEOTIDE SEQUENCE [LARGE SCALE GENOMIC DNA]</scope>
    <source>
        <strain evidence="2 3">HI350</strain>
    </source>
</reference>
<sequence length="469" mass="53975">MKIDIKNMGAVKEGQVEIKPLTVFIGPNNSGKTWAAYAISSIFSPFSWKNYTKDFSDGFLEEKYPEIDNLIDIFFNRGNANLNIVQFFKDNSIFYINNLAKLSPSWMNYFLGTDNVSFENLSLSCIEFDTEHSIERLLELSLNSKLSPDEEGEPIVRANKNKQDPFIYFYLSEKRKSELPRRILINSIYEILFHYIHRGLYFNVRYLPAERTGFVSLLASEVIKNSPKKDSILDDNTSDEDIDFLMPIPIIDMIRCLGIIKTPAKYNSTIKKRMNDKKKQTFFELAEFFENTLLGGVLEYEEDHVNKGVSNLCYRYDKNKDVPLELQVVSSTVKDLAPLSIYLKCLLNENELLVIDEPEMNLHPINQAKFIEFLAMLVNAGVNVLLTTHSPYITNHLENLIKAYDSEQTNIETSFYLKRRESLISKESVSVYNFGNGCIESILGENGDIDLESFSKVGEEISEIYYEIE</sequence>
<dbReference type="InterPro" id="IPR051396">
    <property type="entry name" value="Bact_Antivir_Def_Nuclease"/>
</dbReference>
<gene>
    <name evidence="2" type="ORF">MSSIH_2693</name>
</gene>
<dbReference type="AlphaFoldDB" id="A0A0E3PFI9"/>
<protein>
    <recommendedName>
        <fullName evidence="1">Endonuclease GajA/Old nuclease/RecF-like AAA domain-containing protein</fullName>
    </recommendedName>
</protein>
<dbReference type="Gene3D" id="3.40.50.300">
    <property type="entry name" value="P-loop containing nucleotide triphosphate hydrolases"/>
    <property type="match status" value="1"/>
</dbReference>
<dbReference type="PANTHER" id="PTHR43581">
    <property type="entry name" value="ATP/GTP PHOSPHATASE"/>
    <property type="match status" value="1"/>
</dbReference>
<dbReference type="PATRIC" id="fig|1434119.4.peg.3530"/>
<dbReference type="EMBL" id="CP009507">
    <property type="protein sequence ID" value="AKB33383.1"/>
    <property type="molecule type" value="Genomic_DNA"/>
</dbReference>
<dbReference type="CDD" id="cd00267">
    <property type="entry name" value="ABC_ATPase"/>
    <property type="match status" value="1"/>
</dbReference>
<name>A0A0E3PFI9_9EURY</name>
<dbReference type="HOGENOM" id="CLU_040623_1_0_2"/>
<evidence type="ECO:0000313" key="3">
    <source>
        <dbReference type="Proteomes" id="UP000033092"/>
    </source>
</evidence>